<evidence type="ECO:0000313" key="3">
    <source>
        <dbReference type="Proteomes" id="UP000693952"/>
    </source>
</evidence>
<gene>
    <name evidence="2" type="ORF">KSS89_16250</name>
</gene>
<organism evidence="2 3">
    <name type="scientific">Pseudomonas sessilinigenes</name>
    <dbReference type="NCBI Taxonomy" id="658629"/>
    <lineage>
        <taxon>Bacteria</taxon>
        <taxon>Pseudomonadati</taxon>
        <taxon>Pseudomonadota</taxon>
        <taxon>Gammaproteobacteria</taxon>
        <taxon>Pseudomonadales</taxon>
        <taxon>Pseudomonadaceae</taxon>
        <taxon>Pseudomonas</taxon>
    </lineage>
</organism>
<keyword evidence="3" id="KW-1185">Reference proteome</keyword>
<proteinExistence type="predicted"/>
<evidence type="ECO:0000313" key="2">
    <source>
        <dbReference type="EMBL" id="QXH37845.1"/>
    </source>
</evidence>
<feature type="transmembrane region" description="Helical" evidence="1">
    <location>
        <begin position="20"/>
        <end position="39"/>
    </location>
</feature>
<dbReference type="EMBL" id="CP077074">
    <property type="protein sequence ID" value="QXH37845.1"/>
    <property type="molecule type" value="Genomic_DNA"/>
</dbReference>
<evidence type="ECO:0000256" key="1">
    <source>
        <dbReference type="SAM" id="Phobius"/>
    </source>
</evidence>
<protein>
    <submittedName>
        <fullName evidence="2">Uncharacterized protein</fullName>
    </submittedName>
</protein>
<reference evidence="2" key="1">
    <citation type="submission" date="2021-06" db="EMBL/GenBank/DDBJ databases">
        <title>Updating the genus Pseudomonas: Description of 43 new species and partition of the Pseudomonas putida group.</title>
        <authorList>
            <person name="Girard L."/>
            <person name="Lood C."/>
            <person name="Vandamme P."/>
            <person name="Rokni-Zadeh H."/>
            <person name="van Noort V."/>
            <person name="Hofte M."/>
            <person name="Lavigne R."/>
            <person name="De Mot R."/>
        </authorList>
    </citation>
    <scope>NUCLEOTIDE SEQUENCE</scope>
    <source>
        <strain evidence="2">CMR12a</strain>
    </source>
</reference>
<name>A0ABX8MHR1_9PSED</name>
<dbReference type="RefSeq" id="WP_124346876.1">
    <property type="nucleotide sequence ID" value="NZ_CP027706.1"/>
</dbReference>
<keyword evidence="1" id="KW-1133">Transmembrane helix</keyword>
<dbReference type="Proteomes" id="UP000693952">
    <property type="component" value="Chromosome"/>
</dbReference>
<keyword evidence="1" id="KW-0812">Transmembrane</keyword>
<sequence length="119" mass="13623">MSLPEDLAKKPTVLRRLAGGLALCVFLMIVCVVISLIALNNLGAMETWSTWRSNNYLTMALWRLFLYSLIVFVWLRLKRQLLPPSAQAQKRLIRVEGLVLMLFLVLEVSKAPIPWEEVL</sequence>
<keyword evidence="1" id="KW-0472">Membrane</keyword>
<accession>A0ABX8MHR1</accession>
<feature type="transmembrane region" description="Helical" evidence="1">
    <location>
        <begin position="59"/>
        <end position="77"/>
    </location>
</feature>